<dbReference type="InterPro" id="IPR007016">
    <property type="entry name" value="O-antigen_ligase-rel_domated"/>
</dbReference>
<keyword evidence="8" id="KW-1185">Reference proteome</keyword>
<protein>
    <submittedName>
        <fullName evidence="7">O-antigen ligase family protein</fullName>
    </submittedName>
</protein>
<evidence type="ECO:0000313" key="8">
    <source>
        <dbReference type="Proteomes" id="UP001500191"/>
    </source>
</evidence>
<keyword evidence="3 5" id="KW-1133">Transmembrane helix</keyword>
<feature type="transmembrane region" description="Helical" evidence="5">
    <location>
        <begin position="225"/>
        <end position="245"/>
    </location>
</feature>
<comment type="subcellular location">
    <subcellularLocation>
        <location evidence="1">Membrane</location>
        <topology evidence="1">Multi-pass membrane protein</topology>
    </subcellularLocation>
</comment>
<sequence>MVPPAARTVPGATPVAWCGMSVSPDSGIAAPRRWLVWLALLPVVPPLLLGGAVGLRQWRSLPRVVQALVGVFVGTQLLAALLSPGPLLALGTTVLRMTLLVGLLCLGSRLGEPATLRALRWGLLVVYVTALINGLALQGWDLTQLRLSHPYVTPVSLGLAGALGLWLALDRQPGESWRQGLPWRLMLGGLGVLTALLSGSRGPLAVALLGTALLLGWRTLRRQHLLGAALLGTVALGALLLGSSAEQRPLERLVTLDLTGRDLIWDDALSVARAQPWAGNGTLLLGPRIAPPGESCTWFEALEVRGVGCPAAVEQVNNTWVIAHNGLVQALGETGLLGTAGLFLLLGAVLAAASASPPLILTLVAALLLGDLTDNVTLVPGPFFSAVFWVAAGGALTRHPPRWPAAAGWGAALLLLMAFPVWTHFLPSTPHRQISLSGLISPTSWRADEPYAAAAQFNVPPGLYRAQLRACRQSCVTVAVRPFSSTGQRGTWQWLLGPLPSSRQVGGVDGQPYELQLRLWPGRSAPWRTRALSRTSWKVMVKP</sequence>
<dbReference type="PANTHER" id="PTHR37422:SF13">
    <property type="entry name" value="LIPOPOLYSACCHARIDE BIOSYNTHESIS PROTEIN PA4999-RELATED"/>
    <property type="match status" value="1"/>
</dbReference>
<feature type="transmembrane region" description="Helical" evidence="5">
    <location>
        <begin position="181"/>
        <end position="198"/>
    </location>
</feature>
<dbReference type="EMBL" id="BAAADB010000031">
    <property type="protein sequence ID" value="GAA0523262.1"/>
    <property type="molecule type" value="Genomic_DNA"/>
</dbReference>
<evidence type="ECO:0000313" key="7">
    <source>
        <dbReference type="EMBL" id="GAA0523262.1"/>
    </source>
</evidence>
<evidence type="ECO:0000256" key="2">
    <source>
        <dbReference type="ARBA" id="ARBA00022692"/>
    </source>
</evidence>
<dbReference type="InterPro" id="IPR051533">
    <property type="entry name" value="WaaL-like"/>
</dbReference>
<feature type="transmembrane region" description="Helical" evidence="5">
    <location>
        <begin position="403"/>
        <end position="422"/>
    </location>
</feature>
<name>A0ABN1CPL9_9DEIO</name>
<feature type="transmembrane region" description="Helical" evidence="5">
    <location>
        <begin position="64"/>
        <end position="82"/>
    </location>
</feature>
<reference evidence="7 8" key="1">
    <citation type="journal article" date="2019" name="Int. J. Syst. Evol. Microbiol.">
        <title>The Global Catalogue of Microorganisms (GCM) 10K type strain sequencing project: providing services to taxonomists for standard genome sequencing and annotation.</title>
        <authorList>
            <consortium name="The Broad Institute Genomics Platform"/>
            <consortium name="The Broad Institute Genome Sequencing Center for Infectious Disease"/>
            <person name="Wu L."/>
            <person name="Ma J."/>
        </authorList>
    </citation>
    <scope>NUCLEOTIDE SEQUENCE [LARGE SCALE GENOMIC DNA]</scope>
    <source>
        <strain evidence="7 8">JCM 14368</strain>
    </source>
</reference>
<keyword evidence="4 5" id="KW-0472">Membrane</keyword>
<dbReference type="GO" id="GO:0016874">
    <property type="term" value="F:ligase activity"/>
    <property type="evidence" value="ECO:0007669"/>
    <property type="project" value="UniProtKB-KW"/>
</dbReference>
<keyword evidence="7" id="KW-0436">Ligase</keyword>
<evidence type="ECO:0000256" key="1">
    <source>
        <dbReference type="ARBA" id="ARBA00004141"/>
    </source>
</evidence>
<feature type="transmembrane region" description="Helical" evidence="5">
    <location>
        <begin position="88"/>
        <end position="106"/>
    </location>
</feature>
<evidence type="ECO:0000256" key="5">
    <source>
        <dbReference type="SAM" id="Phobius"/>
    </source>
</evidence>
<gene>
    <name evidence="7" type="ORF">GCM10008937_33570</name>
</gene>
<accession>A0ABN1CPL9</accession>
<feature type="transmembrane region" description="Helical" evidence="5">
    <location>
        <begin position="376"/>
        <end position="397"/>
    </location>
</feature>
<feature type="transmembrane region" description="Helical" evidence="5">
    <location>
        <begin position="151"/>
        <end position="169"/>
    </location>
</feature>
<keyword evidence="2 5" id="KW-0812">Transmembrane</keyword>
<dbReference type="Pfam" id="PF04932">
    <property type="entry name" value="Wzy_C"/>
    <property type="match status" value="1"/>
</dbReference>
<evidence type="ECO:0000256" key="3">
    <source>
        <dbReference type="ARBA" id="ARBA00022989"/>
    </source>
</evidence>
<feature type="transmembrane region" description="Helical" evidence="5">
    <location>
        <begin position="34"/>
        <end position="55"/>
    </location>
</feature>
<feature type="transmembrane region" description="Helical" evidence="5">
    <location>
        <begin position="118"/>
        <end position="139"/>
    </location>
</feature>
<comment type="caution">
    <text evidence="7">The sequence shown here is derived from an EMBL/GenBank/DDBJ whole genome shotgun (WGS) entry which is preliminary data.</text>
</comment>
<proteinExistence type="predicted"/>
<dbReference type="PANTHER" id="PTHR37422">
    <property type="entry name" value="TEICHURONIC ACID BIOSYNTHESIS PROTEIN TUAE"/>
    <property type="match status" value="1"/>
</dbReference>
<feature type="transmembrane region" description="Helical" evidence="5">
    <location>
        <begin position="342"/>
        <end position="369"/>
    </location>
</feature>
<organism evidence="7 8">
    <name type="scientific">Deinococcus depolymerans</name>
    <dbReference type="NCBI Taxonomy" id="392408"/>
    <lineage>
        <taxon>Bacteria</taxon>
        <taxon>Thermotogati</taxon>
        <taxon>Deinococcota</taxon>
        <taxon>Deinococci</taxon>
        <taxon>Deinococcales</taxon>
        <taxon>Deinococcaceae</taxon>
        <taxon>Deinococcus</taxon>
    </lineage>
</organism>
<evidence type="ECO:0000256" key="4">
    <source>
        <dbReference type="ARBA" id="ARBA00023136"/>
    </source>
</evidence>
<dbReference type="Proteomes" id="UP001500191">
    <property type="component" value="Unassembled WGS sequence"/>
</dbReference>
<evidence type="ECO:0000259" key="6">
    <source>
        <dbReference type="Pfam" id="PF04932"/>
    </source>
</evidence>
<feature type="domain" description="O-antigen ligase-related" evidence="6">
    <location>
        <begin position="190"/>
        <end position="342"/>
    </location>
</feature>